<dbReference type="EMBL" id="JAUKUD010000005">
    <property type="protein sequence ID" value="KAK0743505.1"/>
    <property type="molecule type" value="Genomic_DNA"/>
</dbReference>
<dbReference type="NCBIfam" id="TIGR03429">
    <property type="entry name" value="arom_pren_DMATS"/>
    <property type="match status" value="1"/>
</dbReference>
<dbReference type="Proteomes" id="UP001172155">
    <property type="component" value="Unassembled WGS sequence"/>
</dbReference>
<comment type="caution">
    <text evidence="4">The sequence shown here is derived from an EMBL/GenBank/DDBJ whole genome shotgun (WGS) entry which is preliminary data.</text>
</comment>
<accession>A0AA40K2K3</accession>
<protein>
    <submittedName>
        <fullName evidence="4">Aromatic prenyltransferase</fullName>
    </submittedName>
</protein>
<dbReference type="CDD" id="cd13929">
    <property type="entry name" value="PT-DMATS_CymD"/>
    <property type="match status" value="1"/>
</dbReference>
<dbReference type="SFLD" id="SFLDS00036">
    <property type="entry name" value="Aromatic_Prenyltransferase"/>
    <property type="match status" value="1"/>
</dbReference>
<keyword evidence="2" id="KW-0808">Transferase</keyword>
<sequence length="438" mass="48689">MTPHQNPPVVKADAHHHGDDATFWWQTTGLPLSRLLAVSDYAEPDRQSHLAWYRRFVAPALGPRPVPGVRPLFQPCPVYDGSPCELSTNFKERSPQRTIRFTIEATGRDAGTPGDPFNQAETTRLLRAMAGHVPCLDLHQYDIFSRALFFSPEDAQALLPRVAPGTPLSQVWLAFDLLRGGGGIMAKVYFMPILKWIETGTETKDLVFAAARACTRHGSYDAPVRLLDDFLVAGAGAFVVEMVAIDCIDSPDARIKVYLRTNVNTLARAKHVLTLGGRLSGPLVEEGLAALSELWPILFRLGEGGVDAETAEIFPSGSYCGCAVEMKVEREEPETKLHIPVRKMEGTDAQICESLAAWFDKRGHAGFAATYKKNLEHVFPDHDLDGTRGTHTFISFSFSKRFGVYMTMYYSTRIFGAHLKADIWEGYDDLWGMEAKER</sequence>
<keyword evidence="5" id="KW-1185">Reference proteome</keyword>
<gene>
    <name evidence="4" type="ORF">B0T18DRAFT_328352</name>
</gene>
<feature type="binding site" evidence="3">
    <location>
        <position position="100"/>
    </location>
    <ligand>
        <name>dimethylallyl diphosphate</name>
        <dbReference type="ChEBI" id="CHEBI:57623"/>
    </ligand>
</feature>
<feature type="binding site" evidence="3">
    <location>
        <position position="258"/>
    </location>
    <ligand>
        <name>dimethylallyl diphosphate</name>
        <dbReference type="ChEBI" id="CHEBI:57623"/>
    </ligand>
</feature>
<dbReference type="GO" id="GO:0016765">
    <property type="term" value="F:transferase activity, transferring alkyl or aryl (other than methyl) groups"/>
    <property type="evidence" value="ECO:0007669"/>
    <property type="project" value="InterPro"/>
</dbReference>
<reference evidence="4" key="1">
    <citation type="submission" date="2023-06" db="EMBL/GenBank/DDBJ databases">
        <title>Genome-scale phylogeny and comparative genomics of the fungal order Sordariales.</title>
        <authorList>
            <consortium name="Lawrence Berkeley National Laboratory"/>
            <person name="Hensen N."/>
            <person name="Bonometti L."/>
            <person name="Westerberg I."/>
            <person name="Brannstrom I.O."/>
            <person name="Guillou S."/>
            <person name="Cros-Aarteil S."/>
            <person name="Calhoun S."/>
            <person name="Haridas S."/>
            <person name="Kuo A."/>
            <person name="Mondo S."/>
            <person name="Pangilinan J."/>
            <person name="Riley R."/>
            <person name="LaButti K."/>
            <person name="Andreopoulos B."/>
            <person name="Lipzen A."/>
            <person name="Chen C."/>
            <person name="Yanf M."/>
            <person name="Daum C."/>
            <person name="Ng V."/>
            <person name="Clum A."/>
            <person name="Steindorff A."/>
            <person name="Ohm R."/>
            <person name="Martin F."/>
            <person name="Silar P."/>
            <person name="Natvig D."/>
            <person name="Lalanne C."/>
            <person name="Gautier V."/>
            <person name="Ament-velasquez S.L."/>
            <person name="Kruys A."/>
            <person name="Hutchinson M.I."/>
            <person name="Powell A.J."/>
            <person name="Barry K."/>
            <person name="Miller A.N."/>
            <person name="Grigoriev I.V."/>
            <person name="Debuchy R."/>
            <person name="Gladieux P."/>
            <person name="Thoren M.H."/>
            <person name="Johannesson H."/>
        </authorList>
    </citation>
    <scope>NUCLEOTIDE SEQUENCE</scope>
    <source>
        <strain evidence="4">SMH3187-1</strain>
    </source>
</reference>
<feature type="binding site" evidence="3">
    <location>
        <position position="254"/>
    </location>
    <ligand>
        <name>dimethylallyl diphosphate</name>
        <dbReference type="ChEBI" id="CHEBI:57623"/>
    </ligand>
</feature>
<dbReference type="InterPro" id="IPR017795">
    <property type="entry name" value="ABBA_NscD-like"/>
</dbReference>
<dbReference type="PANTHER" id="PTHR40627">
    <property type="entry name" value="INDOLE PRENYLTRANSFERASE TDIB-RELATED"/>
    <property type="match status" value="1"/>
</dbReference>
<name>A0AA40K2K3_9PEZI</name>
<evidence type="ECO:0000256" key="2">
    <source>
        <dbReference type="ARBA" id="ARBA00022679"/>
    </source>
</evidence>
<feature type="binding site" evidence="3">
    <location>
        <position position="189"/>
    </location>
    <ligand>
        <name>dimethylallyl diphosphate</name>
        <dbReference type="ChEBI" id="CHEBI:57623"/>
    </ligand>
</feature>
<evidence type="ECO:0000256" key="3">
    <source>
        <dbReference type="PIRSR" id="PIRSR000509-1"/>
    </source>
</evidence>
<dbReference type="SFLD" id="SFLDG01162">
    <property type="entry name" value="I"/>
    <property type="match status" value="1"/>
</dbReference>
<dbReference type="GO" id="GO:0009820">
    <property type="term" value="P:alkaloid metabolic process"/>
    <property type="evidence" value="ECO:0007669"/>
    <property type="project" value="InterPro"/>
</dbReference>
<dbReference type="Pfam" id="PF11991">
    <property type="entry name" value="Trp_DMAT"/>
    <property type="match status" value="1"/>
</dbReference>
<dbReference type="PANTHER" id="PTHR40627:SF3">
    <property type="entry name" value="PRENYLTRANSFERASE ASQH2-RELATED"/>
    <property type="match status" value="1"/>
</dbReference>
<feature type="binding site" evidence="3">
    <location>
        <position position="256"/>
    </location>
    <ligand>
        <name>dimethylallyl diphosphate</name>
        <dbReference type="ChEBI" id="CHEBI:57623"/>
    </ligand>
</feature>
<feature type="binding site" evidence="3">
    <location>
        <position position="85"/>
    </location>
    <ligand>
        <name>L-tryptophan</name>
        <dbReference type="ChEBI" id="CHEBI:57912"/>
    </ligand>
</feature>
<dbReference type="AlphaFoldDB" id="A0AA40K2K3"/>
<dbReference type="InterPro" id="IPR033964">
    <property type="entry name" value="ABBA"/>
</dbReference>
<dbReference type="InterPro" id="IPR012148">
    <property type="entry name" value="ABBA_DMATS-like"/>
</dbReference>
<dbReference type="PIRSF" id="PIRSF000509">
    <property type="entry name" value="Trp_DMAT"/>
    <property type="match status" value="1"/>
</dbReference>
<feature type="binding site" evidence="3">
    <location>
        <position position="187"/>
    </location>
    <ligand>
        <name>dimethylallyl diphosphate</name>
        <dbReference type="ChEBI" id="CHEBI:57623"/>
    </ligand>
</feature>
<organism evidence="4 5">
    <name type="scientific">Schizothecium vesticola</name>
    <dbReference type="NCBI Taxonomy" id="314040"/>
    <lineage>
        <taxon>Eukaryota</taxon>
        <taxon>Fungi</taxon>
        <taxon>Dikarya</taxon>
        <taxon>Ascomycota</taxon>
        <taxon>Pezizomycotina</taxon>
        <taxon>Sordariomycetes</taxon>
        <taxon>Sordariomycetidae</taxon>
        <taxon>Sordariales</taxon>
        <taxon>Schizotheciaceae</taxon>
        <taxon>Schizothecium</taxon>
    </lineage>
</organism>
<evidence type="ECO:0000256" key="1">
    <source>
        <dbReference type="ARBA" id="ARBA00010209"/>
    </source>
</evidence>
<evidence type="ECO:0000313" key="5">
    <source>
        <dbReference type="Proteomes" id="UP001172155"/>
    </source>
</evidence>
<proteinExistence type="inferred from homology"/>
<comment type="similarity">
    <text evidence="1">Belongs to the tryptophan dimethylallyltransferase family.</text>
</comment>
<evidence type="ECO:0000313" key="4">
    <source>
        <dbReference type="EMBL" id="KAK0743505.1"/>
    </source>
</evidence>